<reference evidence="2 3" key="2">
    <citation type="submission" date="2024-07" db="EMBL/GenBank/DDBJ databases">
        <authorList>
            <person name="Akdeniz Z."/>
        </authorList>
    </citation>
    <scope>NUCLEOTIDE SEQUENCE [LARGE SCALE GENOMIC DNA]</scope>
</reference>
<reference evidence="1" key="1">
    <citation type="submission" date="2023-06" db="EMBL/GenBank/DDBJ databases">
        <authorList>
            <person name="Kurt Z."/>
        </authorList>
    </citation>
    <scope>NUCLEOTIDE SEQUENCE</scope>
</reference>
<protein>
    <submittedName>
        <fullName evidence="2">Hypothetical_protein</fullName>
    </submittedName>
</protein>
<name>A0AA86UQZ4_9EUKA</name>
<dbReference type="Proteomes" id="UP001642409">
    <property type="component" value="Unassembled WGS sequence"/>
</dbReference>
<sequence>MGLDSSENVIFKVSNQISTSVLNGEQFTQNYFQLDLSQECQLNLLIPTPHFDSSVDNRIQFISFIFSQRIDTLKIHSTNTRQVSLTAINAIQLTKDQNTQTSHFTFPSE</sequence>
<dbReference type="AlphaFoldDB" id="A0AA86UQZ4"/>
<dbReference type="EMBL" id="CATOUU010000776">
    <property type="protein sequence ID" value="CAI9947443.1"/>
    <property type="molecule type" value="Genomic_DNA"/>
</dbReference>
<proteinExistence type="predicted"/>
<evidence type="ECO:0000313" key="1">
    <source>
        <dbReference type="EMBL" id="CAI9947443.1"/>
    </source>
</evidence>
<dbReference type="EMBL" id="CAXDID020000145">
    <property type="protein sequence ID" value="CAL6040318.1"/>
    <property type="molecule type" value="Genomic_DNA"/>
</dbReference>
<comment type="caution">
    <text evidence="1">The sequence shown here is derived from an EMBL/GenBank/DDBJ whole genome shotgun (WGS) entry which is preliminary data.</text>
</comment>
<organism evidence="1">
    <name type="scientific">Hexamita inflata</name>
    <dbReference type="NCBI Taxonomy" id="28002"/>
    <lineage>
        <taxon>Eukaryota</taxon>
        <taxon>Metamonada</taxon>
        <taxon>Diplomonadida</taxon>
        <taxon>Hexamitidae</taxon>
        <taxon>Hexamitinae</taxon>
        <taxon>Hexamita</taxon>
    </lineage>
</organism>
<evidence type="ECO:0000313" key="2">
    <source>
        <dbReference type="EMBL" id="CAL6040318.1"/>
    </source>
</evidence>
<evidence type="ECO:0000313" key="3">
    <source>
        <dbReference type="Proteomes" id="UP001642409"/>
    </source>
</evidence>
<gene>
    <name evidence="1" type="ORF">HINF_LOCUS35088</name>
    <name evidence="2" type="ORF">HINF_LOCUS38276</name>
</gene>
<accession>A0AA86UQZ4</accession>
<keyword evidence="3" id="KW-1185">Reference proteome</keyword>